<proteinExistence type="inferred from homology"/>
<dbReference type="EMBL" id="CP012801">
    <property type="protein sequence ID" value="ALJ60087.1"/>
    <property type="molecule type" value="Genomic_DNA"/>
</dbReference>
<evidence type="ECO:0000256" key="5">
    <source>
        <dbReference type="ARBA" id="ARBA00023295"/>
    </source>
</evidence>
<feature type="site" description="Important for catalytic activity, responsible for pKa modulation of the active site Glu and correct orientation of both the proton donor and substrate" evidence="6">
    <location>
        <position position="168"/>
    </location>
</feature>
<evidence type="ECO:0000256" key="1">
    <source>
        <dbReference type="ARBA" id="ARBA00009865"/>
    </source>
</evidence>
<keyword evidence="3 7" id="KW-0378">Hydrolase</keyword>
<protein>
    <submittedName>
        <fullName evidence="8">Arabinoxylan arabinofuranohydrolase</fullName>
        <ecNumber evidence="8">3.2.1.55</ecNumber>
    </submittedName>
</protein>
<dbReference type="CDD" id="cd18618">
    <property type="entry name" value="GH43_Xsa43E-like"/>
    <property type="match status" value="1"/>
</dbReference>
<evidence type="ECO:0000256" key="4">
    <source>
        <dbReference type="ARBA" id="ARBA00023277"/>
    </source>
</evidence>
<dbReference type="Proteomes" id="UP000061809">
    <property type="component" value="Chromosome"/>
</dbReference>
<dbReference type="PATRIC" id="fig|246787.4.peg.2944"/>
<organism evidence="8 9">
    <name type="scientific">Bacteroides cellulosilyticus</name>
    <dbReference type="NCBI Taxonomy" id="246787"/>
    <lineage>
        <taxon>Bacteria</taxon>
        <taxon>Pseudomonadati</taxon>
        <taxon>Bacteroidota</taxon>
        <taxon>Bacteroidia</taxon>
        <taxon>Bacteroidales</taxon>
        <taxon>Bacteroidaceae</taxon>
        <taxon>Bacteroides</taxon>
    </lineage>
</organism>
<dbReference type="Pfam" id="PF04616">
    <property type="entry name" value="Glyco_hydro_43"/>
    <property type="match status" value="1"/>
</dbReference>
<dbReference type="InterPro" id="IPR023296">
    <property type="entry name" value="Glyco_hydro_beta-prop_sf"/>
</dbReference>
<evidence type="ECO:0000256" key="6">
    <source>
        <dbReference type="PIRSR" id="PIRSR606710-2"/>
    </source>
</evidence>
<dbReference type="PANTHER" id="PTHR43772:SF2">
    <property type="entry name" value="PUTATIVE (AFU_ORTHOLOGUE AFUA_2G04480)-RELATED"/>
    <property type="match status" value="1"/>
</dbReference>
<reference evidence="8 9" key="1">
    <citation type="journal article" date="2015" name="Science">
        <title>Genetic determinants of in vivo fitness and diet responsiveness in multiple human gut Bacteroides.</title>
        <authorList>
            <person name="Wu M."/>
            <person name="McNulty N.P."/>
            <person name="Rodionov D.A."/>
            <person name="Khoroshkin M.S."/>
            <person name="Griffin N.W."/>
            <person name="Cheng J."/>
            <person name="Latreille P."/>
            <person name="Kerstetter R.A."/>
            <person name="Terrapon N."/>
            <person name="Henrissat B."/>
            <person name="Osterman A.L."/>
            <person name="Gordon J.I."/>
        </authorList>
    </citation>
    <scope>NUCLEOTIDE SEQUENCE [LARGE SCALE GENOMIC DNA]</scope>
    <source>
        <strain evidence="8 9">WH2</strain>
    </source>
</reference>
<keyword evidence="4" id="KW-0119">Carbohydrate metabolism</keyword>
<dbReference type="GO" id="GO:0045493">
    <property type="term" value="P:xylan catabolic process"/>
    <property type="evidence" value="ECO:0007669"/>
    <property type="project" value="UniProtKB-KW"/>
</dbReference>
<evidence type="ECO:0000313" key="8">
    <source>
        <dbReference type="EMBL" id="ALJ60087.1"/>
    </source>
</evidence>
<evidence type="ECO:0000256" key="7">
    <source>
        <dbReference type="RuleBase" id="RU361187"/>
    </source>
</evidence>
<keyword evidence="5 7" id="KW-0326">Glycosidase</keyword>
<gene>
    <name evidence="8" type="primary">xynD_6</name>
    <name evidence="8" type="ORF">BcellWH2_02848</name>
</gene>
<dbReference type="KEGG" id="bcel:BcellWH2_02848"/>
<dbReference type="EC" id="3.2.1.55" evidence="8"/>
<name>A0A0P0FXU2_9BACE</name>
<dbReference type="RefSeq" id="WP_029426372.1">
    <property type="nucleotide sequence ID" value="NZ_CP012801.1"/>
</dbReference>
<accession>A0A0P0FXU2</accession>
<sequence length="356" mass="39868">MRNTLFIVSLYLILSACGEKSNEVKFTSEGNPVVMDKFTSDPAPMVHNGRLYLYVGHDEAEEGQDFNITEWLCYSTKDMKTWTDHGSVLKPTDFSWGVGEAWASQVVEKDGKFYYYTTVQAGAPYNSKVVGVAVSDSPTGPFIDARGTPLITDDMTPNGPRGWWNDIDPTVFVDDDSTPWMSWGNGTCFLVKLKPNMTELDGNIEILKMPKFVEGPWIHKRENLYYLTYASMGKGRETISYATAPSMEGPWTYRGVLTGMAENSFTIHPGIIEFKGQNYLFYHNAILTIDGKSGATGRRSVCVDYLYYLPDGRMAYVEQTKEGITVKPKTAAEVAEIVNPYTDEKEVVVEKEVIAD</sequence>
<evidence type="ECO:0000313" key="9">
    <source>
        <dbReference type="Proteomes" id="UP000061809"/>
    </source>
</evidence>
<comment type="similarity">
    <text evidence="1 7">Belongs to the glycosyl hydrolase 43 family.</text>
</comment>
<evidence type="ECO:0000256" key="3">
    <source>
        <dbReference type="ARBA" id="ARBA00022801"/>
    </source>
</evidence>
<dbReference type="GO" id="GO:0046556">
    <property type="term" value="F:alpha-L-arabinofuranosidase activity"/>
    <property type="evidence" value="ECO:0007669"/>
    <property type="project" value="UniProtKB-EC"/>
</dbReference>
<keyword evidence="2" id="KW-0624">Polysaccharide degradation</keyword>
<dbReference type="PANTHER" id="PTHR43772">
    <property type="entry name" value="ENDO-1,4-BETA-XYLANASE"/>
    <property type="match status" value="1"/>
</dbReference>
<dbReference type="SUPFAM" id="SSF75005">
    <property type="entry name" value="Arabinanase/levansucrase/invertase"/>
    <property type="match status" value="1"/>
</dbReference>
<dbReference type="PROSITE" id="PS51257">
    <property type="entry name" value="PROKAR_LIPOPROTEIN"/>
    <property type="match status" value="1"/>
</dbReference>
<keyword evidence="2" id="KW-0858">Xylan degradation</keyword>
<dbReference type="InterPro" id="IPR006710">
    <property type="entry name" value="Glyco_hydro_43"/>
</dbReference>
<evidence type="ECO:0000256" key="2">
    <source>
        <dbReference type="ARBA" id="ARBA00022651"/>
    </source>
</evidence>
<dbReference type="Gene3D" id="2.115.10.20">
    <property type="entry name" value="Glycosyl hydrolase domain, family 43"/>
    <property type="match status" value="1"/>
</dbReference>
<dbReference type="AlphaFoldDB" id="A0A0P0FXU2"/>
<dbReference type="InterPro" id="IPR052176">
    <property type="entry name" value="Glycosyl_Hydrlase_43_Enz"/>
</dbReference>